<evidence type="ECO:0008006" key="4">
    <source>
        <dbReference type="Google" id="ProtNLM"/>
    </source>
</evidence>
<dbReference type="AlphaFoldDB" id="A0A8T1VN28"/>
<name>A0A8T1VN28_9STRA</name>
<gene>
    <name evidence="2" type="ORF">PHYBOEH_010383</name>
</gene>
<sequence length="217" mass="24035">MLIPATVMAEACSVRLKRKVRNAETKLFEWRPCSCKVVASEGRLLLHLQTPPDDDDQLEEEDAAAETITIDLATQLLNVIPKKNKTRCDLVFYASATAMTGDVVKEEFMAPSAAHCQQWMAQVQRAQKQAQEQQQRRPDSTSPARPTMAIASVAPLPSPIDVDLNSSSRNSKTSNVSNGAAVELSPLYELSSLKMLKPKHENVNSIKRYSLCAMQHE</sequence>
<dbReference type="Proteomes" id="UP000693981">
    <property type="component" value="Unassembled WGS sequence"/>
</dbReference>
<reference evidence="2" key="1">
    <citation type="submission" date="2021-02" db="EMBL/GenBank/DDBJ databases">
        <authorList>
            <person name="Palmer J.M."/>
        </authorList>
    </citation>
    <scope>NUCLEOTIDE SEQUENCE</scope>
    <source>
        <strain evidence="2">SCRP23</strain>
    </source>
</reference>
<organism evidence="2 3">
    <name type="scientific">Phytophthora boehmeriae</name>
    <dbReference type="NCBI Taxonomy" id="109152"/>
    <lineage>
        <taxon>Eukaryota</taxon>
        <taxon>Sar</taxon>
        <taxon>Stramenopiles</taxon>
        <taxon>Oomycota</taxon>
        <taxon>Peronosporomycetes</taxon>
        <taxon>Peronosporales</taxon>
        <taxon>Peronosporaceae</taxon>
        <taxon>Phytophthora</taxon>
    </lineage>
</organism>
<dbReference type="OrthoDB" id="128620at2759"/>
<proteinExistence type="predicted"/>
<keyword evidence="3" id="KW-1185">Reference proteome</keyword>
<protein>
    <recommendedName>
        <fullName evidence="4">PH domain-containing protein</fullName>
    </recommendedName>
</protein>
<dbReference type="EMBL" id="JAGDFL010000703">
    <property type="protein sequence ID" value="KAG7382697.1"/>
    <property type="molecule type" value="Genomic_DNA"/>
</dbReference>
<comment type="caution">
    <text evidence="2">The sequence shown here is derived from an EMBL/GenBank/DDBJ whole genome shotgun (WGS) entry which is preliminary data.</text>
</comment>
<feature type="region of interest" description="Disordered" evidence="1">
    <location>
        <begin position="125"/>
        <end position="145"/>
    </location>
</feature>
<accession>A0A8T1VN28</accession>
<evidence type="ECO:0000313" key="2">
    <source>
        <dbReference type="EMBL" id="KAG7382697.1"/>
    </source>
</evidence>
<evidence type="ECO:0000313" key="3">
    <source>
        <dbReference type="Proteomes" id="UP000693981"/>
    </source>
</evidence>
<evidence type="ECO:0000256" key="1">
    <source>
        <dbReference type="SAM" id="MobiDB-lite"/>
    </source>
</evidence>